<keyword evidence="4" id="KW-1185">Reference proteome</keyword>
<feature type="region of interest" description="Disordered" evidence="1">
    <location>
        <begin position="164"/>
        <end position="204"/>
    </location>
</feature>
<evidence type="ECO:0000256" key="2">
    <source>
        <dbReference type="SAM" id="SignalP"/>
    </source>
</evidence>
<evidence type="ECO:0000313" key="3">
    <source>
        <dbReference type="EMBL" id="MBE1460000.1"/>
    </source>
</evidence>
<name>A0ABR9HLS4_9ACTN</name>
<feature type="region of interest" description="Disordered" evidence="1">
    <location>
        <begin position="441"/>
        <end position="463"/>
    </location>
</feature>
<dbReference type="RefSeq" id="WP_191274024.1">
    <property type="nucleotide sequence ID" value="NZ_BMXJ01000007.1"/>
</dbReference>
<feature type="compositionally biased region" description="Low complexity" evidence="1">
    <location>
        <begin position="193"/>
        <end position="204"/>
    </location>
</feature>
<reference evidence="3 4" key="1">
    <citation type="submission" date="2020-10" db="EMBL/GenBank/DDBJ databases">
        <title>Sequencing the genomes of 1000 actinobacteria strains.</title>
        <authorList>
            <person name="Klenk H.-P."/>
        </authorList>
    </citation>
    <scope>NUCLEOTIDE SEQUENCE [LARGE SCALE GENOMIC DNA]</scope>
    <source>
        <strain evidence="3 4">DSM 45157</strain>
    </source>
</reference>
<organism evidence="3 4">
    <name type="scientific">Nocardiopsis terrae</name>
    <dbReference type="NCBI Taxonomy" id="372655"/>
    <lineage>
        <taxon>Bacteria</taxon>
        <taxon>Bacillati</taxon>
        <taxon>Actinomycetota</taxon>
        <taxon>Actinomycetes</taxon>
        <taxon>Streptosporangiales</taxon>
        <taxon>Nocardiopsidaceae</taxon>
        <taxon>Nocardiopsis</taxon>
    </lineage>
</organism>
<gene>
    <name evidence="3" type="ORF">H4W79_004214</name>
</gene>
<evidence type="ECO:0000313" key="4">
    <source>
        <dbReference type="Proteomes" id="UP000598217"/>
    </source>
</evidence>
<evidence type="ECO:0000256" key="1">
    <source>
        <dbReference type="SAM" id="MobiDB-lite"/>
    </source>
</evidence>
<evidence type="ECO:0008006" key="5">
    <source>
        <dbReference type="Google" id="ProtNLM"/>
    </source>
</evidence>
<feature type="signal peptide" evidence="2">
    <location>
        <begin position="1"/>
        <end position="31"/>
    </location>
</feature>
<feature type="chain" id="PRO_5045361702" description="Secreted protein" evidence="2">
    <location>
        <begin position="32"/>
        <end position="463"/>
    </location>
</feature>
<accession>A0ABR9HLS4</accession>
<sequence length="463" mass="48692">MADNRRTTTSLAALGAFALLAPLATPTAALADSSWLEQDLASTDRVGLALESGALRLDTAGASALGASPRLDPAARRTGLAVFPEQALEEPTDTLDVDVRTTGDAEEVLTEARGVRADGMWTEWYPTASGGGRVTLTEAVIEVQLRIGVESAPGNTEVAVTDVRVRPVEGSPSVGDPDGGGPQETEEGAEGAQDPPVGDDVPQPFSARLFATRIGLVGNTTANGHTVRPDDHFVALPSRRGLANRGGGEYTVRVCSTGELGPEAVGDTENHEPRCAYLPVWDVGPWNITDDHWNDDRESWRDLDRGRPQAQAAYTENHNSGLDGFGRRVRNPAGIDLADGAFNEGLQLPTNGWVQVDYLWTAEYRARAEIVTATQADPVILRDGPGTDHDTVGLAAYKANVDVACQTTGDEATGPSGTTDVWYRIGAGHYVPAAFADGGADAPECVEGTEDAEDAEGTRAGQG</sequence>
<dbReference type="Proteomes" id="UP000598217">
    <property type="component" value="Unassembled WGS sequence"/>
</dbReference>
<keyword evidence="2" id="KW-0732">Signal</keyword>
<comment type="caution">
    <text evidence="3">The sequence shown here is derived from an EMBL/GenBank/DDBJ whole genome shotgun (WGS) entry which is preliminary data.</text>
</comment>
<proteinExistence type="predicted"/>
<dbReference type="EMBL" id="JADBDY010000001">
    <property type="protein sequence ID" value="MBE1460000.1"/>
    <property type="molecule type" value="Genomic_DNA"/>
</dbReference>
<protein>
    <recommendedName>
        <fullName evidence="5">Secreted protein</fullName>
    </recommendedName>
</protein>